<dbReference type="Proteomes" id="UP001178507">
    <property type="component" value="Unassembled WGS sequence"/>
</dbReference>
<sequence>MLLQLRKEFRSGGMAMAGNLPRSSARRQRHRTWLASPKAKKTKARSIAQRQSHRKSARLGKSGESLLQGLHQLLQRLDQRVRRSVLSKRFTEVQRREFERWMLARGGESSAVKAEMPGRVSKVTRKVKARDSKASLAAVFRDKEGIAHVPGLVVHSKLGEQARYSAIVTIGRVRLLTKEHQSLEVARDFRTALVDFKQRMEGVEQADFEDRFRTVLVECLEEHGLEPRAMGLRFCVVMASLWLPRPLVTPPFLAEGQAMDAGLRAWRRLSDARGHVLRRGSVLQVLSPEEIAATWARIRSSYLEAVAEAACIAECSEVKCRKDMEAAAFRLQALEAAQGGRQEKQLERWNRRKMAQEEALQRQESIYEPGAEEARNRYQKILKRVDRLLEVWSRKRRALRCIPL</sequence>
<evidence type="ECO:0000256" key="1">
    <source>
        <dbReference type="SAM" id="Coils"/>
    </source>
</evidence>
<dbReference type="EMBL" id="CAUJNA010002513">
    <property type="protein sequence ID" value="CAJ1393263.1"/>
    <property type="molecule type" value="Genomic_DNA"/>
</dbReference>
<comment type="caution">
    <text evidence="3">The sequence shown here is derived from an EMBL/GenBank/DDBJ whole genome shotgun (WGS) entry which is preliminary data.</text>
</comment>
<evidence type="ECO:0000256" key="2">
    <source>
        <dbReference type="SAM" id="MobiDB-lite"/>
    </source>
</evidence>
<organism evidence="3 4">
    <name type="scientific">Effrenium voratum</name>
    <dbReference type="NCBI Taxonomy" id="2562239"/>
    <lineage>
        <taxon>Eukaryota</taxon>
        <taxon>Sar</taxon>
        <taxon>Alveolata</taxon>
        <taxon>Dinophyceae</taxon>
        <taxon>Suessiales</taxon>
        <taxon>Symbiodiniaceae</taxon>
        <taxon>Effrenium</taxon>
    </lineage>
</organism>
<feature type="region of interest" description="Disordered" evidence="2">
    <location>
        <begin position="38"/>
        <end position="62"/>
    </location>
</feature>
<keyword evidence="1" id="KW-0175">Coiled coil</keyword>
<dbReference type="AlphaFoldDB" id="A0AA36N8H9"/>
<keyword evidence="4" id="KW-1185">Reference proteome</keyword>
<evidence type="ECO:0000313" key="3">
    <source>
        <dbReference type="EMBL" id="CAJ1393263.1"/>
    </source>
</evidence>
<protein>
    <submittedName>
        <fullName evidence="3">Uncharacterized protein</fullName>
    </submittedName>
</protein>
<evidence type="ECO:0000313" key="4">
    <source>
        <dbReference type="Proteomes" id="UP001178507"/>
    </source>
</evidence>
<reference evidence="3" key="1">
    <citation type="submission" date="2023-08" db="EMBL/GenBank/DDBJ databases">
        <authorList>
            <person name="Chen Y."/>
            <person name="Shah S."/>
            <person name="Dougan E. K."/>
            <person name="Thang M."/>
            <person name="Chan C."/>
        </authorList>
    </citation>
    <scope>NUCLEOTIDE SEQUENCE</scope>
</reference>
<proteinExistence type="predicted"/>
<gene>
    <name evidence="3" type="ORF">EVOR1521_LOCUS18167</name>
</gene>
<feature type="coiled-coil region" evidence="1">
    <location>
        <begin position="346"/>
        <end position="391"/>
    </location>
</feature>
<name>A0AA36N8H9_9DINO</name>
<accession>A0AA36N8H9</accession>